<feature type="compositionally biased region" description="Basic and acidic residues" evidence="8">
    <location>
        <begin position="1003"/>
        <end position="1016"/>
    </location>
</feature>
<feature type="region of interest" description="Disordered" evidence="8">
    <location>
        <begin position="1"/>
        <end position="58"/>
    </location>
</feature>
<evidence type="ECO:0000259" key="12">
    <source>
        <dbReference type="Pfam" id="PF17919"/>
    </source>
</evidence>
<dbReference type="InterPro" id="IPR041577">
    <property type="entry name" value="RT_RNaseH_2"/>
</dbReference>
<dbReference type="PANTHER" id="PTHR34072">
    <property type="entry name" value="ENZYMATIC POLYPROTEIN-RELATED"/>
    <property type="match status" value="1"/>
</dbReference>
<evidence type="ECO:0000256" key="2">
    <source>
        <dbReference type="ARBA" id="ARBA00022679"/>
    </source>
</evidence>
<evidence type="ECO:0000259" key="10">
    <source>
        <dbReference type="Pfam" id="PF00078"/>
    </source>
</evidence>
<dbReference type="Pfam" id="PF17919">
    <property type="entry name" value="RT_RNaseH_2"/>
    <property type="match status" value="1"/>
</dbReference>
<dbReference type="EC" id="2.7.7.49" evidence="1"/>
<evidence type="ECO:0000256" key="5">
    <source>
        <dbReference type="ARBA" id="ARBA00022759"/>
    </source>
</evidence>
<dbReference type="Gene3D" id="2.40.70.10">
    <property type="entry name" value="Acid Proteases"/>
    <property type="match status" value="1"/>
</dbReference>
<evidence type="ECO:0000256" key="4">
    <source>
        <dbReference type="ARBA" id="ARBA00022722"/>
    </source>
</evidence>
<keyword evidence="3" id="KW-0548">Nucleotidyltransferase</keyword>
<dbReference type="FunFam" id="3.30.70.270:FF:000026">
    <property type="entry name" value="Transposon Ty3-G Gag-Pol polyprotein"/>
    <property type="match status" value="1"/>
</dbReference>
<name>A0AAD8RQZ9_LOLMU</name>
<feature type="domain" description="Reverse transcriptase" evidence="10">
    <location>
        <begin position="569"/>
        <end position="635"/>
    </location>
</feature>
<evidence type="ECO:0000256" key="9">
    <source>
        <dbReference type="SAM" id="Phobius"/>
    </source>
</evidence>
<dbReference type="InterPro" id="IPR043128">
    <property type="entry name" value="Rev_trsase/Diguanyl_cyclase"/>
</dbReference>
<organism evidence="13 14">
    <name type="scientific">Lolium multiflorum</name>
    <name type="common">Italian ryegrass</name>
    <name type="synonym">Lolium perenne subsp. multiflorum</name>
    <dbReference type="NCBI Taxonomy" id="4521"/>
    <lineage>
        <taxon>Eukaryota</taxon>
        <taxon>Viridiplantae</taxon>
        <taxon>Streptophyta</taxon>
        <taxon>Embryophyta</taxon>
        <taxon>Tracheophyta</taxon>
        <taxon>Spermatophyta</taxon>
        <taxon>Magnoliopsida</taxon>
        <taxon>Liliopsida</taxon>
        <taxon>Poales</taxon>
        <taxon>Poaceae</taxon>
        <taxon>BOP clade</taxon>
        <taxon>Pooideae</taxon>
        <taxon>Poodae</taxon>
        <taxon>Poeae</taxon>
        <taxon>Poeae Chloroplast Group 2 (Poeae type)</taxon>
        <taxon>Loliodinae</taxon>
        <taxon>Loliinae</taxon>
        <taxon>Lolium</taxon>
    </lineage>
</organism>
<keyword evidence="14" id="KW-1185">Reference proteome</keyword>
<evidence type="ECO:0000256" key="3">
    <source>
        <dbReference type="ARBA" id="ARBA00022695"/>
    </source>
</evidence>
<dbReference type="InterPro" id="IPR041373">
    <property type="entry name" value="RT_RNaseH"/>
</dbReference>
<dbReference type="Pfam" id="PF17917">
    <property type="entry name" value="RT_RNaseH"/>
    <property type="match status" value="1"/>
</dbReference>
<evidence type="ECO:0000313" key="14">
    <source>
        <dbReference type="Proteomes" id="UP001231189"/>
    </source>
</evidence>
<evidence type="ECO:0000256" key="7">
    <source>
        <dbReference type="ARBA" id="ARBA00022918"/>
    </source>
</evidence>
<keyword evidence="7" id="KW-0695">RNA-directed DNA polymerase</keyword>
<evidence type="ECO:0000313" key="13">
    <source>
        <dbReference type="EMBL" id="KAK1629242.1"/>
    </source>
</evidence>
<dbReference type="CDD" id="cd00303">
    <property type="entry name" value="retropepsin_like"/>
    <property type="match status" value="1"/>
</dbReference>
<reference evidence="13" key="1">
    <citation type="submission" date="2023-07" db="EMBL/GenBank/DDBJ databases">
        <title>A chromosome-level genome assembly of Lolium multiflorum.</title>
        <authorList>
            <person name="Chen Y."/>
            <person name="Copetti D."/>
            <person name="Kolliker R."/>
            <person name="Studer B."/>
        </authorList>
    </citation>
    <scope>NUCLEOTIDE SEQUENCE</scope>
    <source>
        <strain evidence="13">02402/16</strain>
        <tissue evidence="13">Leaf</tissue>
    </source>
</reference>
<protein>
    <recommendedName>
        <fullName evidence="1">RNA-directed DNA polymerase</fullName>
        <ecNumber evidence="1">2.7.7.49</ecNumber>
    </recommendedName>
</protein>
<dbReference type="EMBL" id="JAUUTY010000005">
    <property type="protein sequence ID" value="KAK1629242.1"/>
    <property type="molecule type" value="Genomic_DNA"/>
</dbReference>
<evidence type="ECO:0000256" key="6">
    <source>
        <dbReference type="ARBA" id="ARBA00022801"/>
    </source>
</evidence>
<comment type="caution">
    <text evidence="13">The sequence shown here is derived from an EMBL/GenBank/DDBJ whole genome shotgun (WGS) entry which is preliminary data.</text>
</comment>
<dbReference type="InterPro" id="IPR021109">
    <property type="entry name" value="Peptidase_aspartic_dom_sf"/>
</dbReference>
<feature type="domain" description="Reverse transcriptase RNase H-like" evidence="11">
    <location>
        <begin position="758"/>
        <end position="790"/>
    </location>
</feature>
<sequence length="1016" mass="115591">MTKEARRGSQLDPRWAQTTGRRGPRPGRATLLCGGPTAPLASFSSRTPSSRKPKPQGYLTKSYSRLCGAENTREKRALRRAGIRRGNSLPEGEIDAIAIVIELDIISIIIIIIFIIYTAISTAAPRHRLDEAPDKTLLDTSCSGSFTRNKEEFKRDLLDRIQENTEGWENDKDRESGIIYDYKCIETFMDTDKFRNMSATYGLDSQVVANLYKAFASHYELPKKNFDKYHEPYKDKVDSSVNKCVVVETVDHVIPEAYIEKTPFPAKMKEYSVISSVVNKSEKKPIEPEEQIKVEPAVAIVKDLVTENVEDGHIIFCEDASNIVSHPNKPKQVSVPMLSVRIGDHCYYGLCDIGASVSAIPYELYTEIMHEIDSCELEDIDVVIQLANRETISPIGIVRDVEVLCGKIKYPADFLVLGSAASDYCPIIFGRPFLNTCGAIIDCKKEKILTKFAGESYEFNFSKFTKTPYKVDLPSDDFKMEQCASIVLVPNNPLQQHLENSESEVFRKERDELEEIFLRQPILKHDLPVEDLGTTPPPKEDPVFDLKPLPDNLKYAHIDDKKIYPVIISSKLSEIEEESIVEVFMDDFSVYGNSFDNCLRNLDKVLQRCEETNLVLNWEKCHFMVNEGIVLGHKISERGIEVDRAKVEAIEKMPYPRDVKGIRSVLGHAGFYRRFIKDFSKISKPLTNLLQKDVPFVFDDDCKEAFETLKKALTTAPVVEPPDWNLPFEIMCDASDFAVGAVLGQRVDKKLNVIHYAITIHTDHAAIRYLMTKKDAKPRLIRWVLLLQEFDLHIIDRKGADNPVADNLSRLENIAYDPVPVNDSFPNEQLAVIKVSSRESPWICFGSRSTMSSSGTQKDSFFEDVVNPYMNELKMHPKELLLVDGELQIKDVQGPKGEGSLEDRMEKLEQEVFNYKKMAEREVDIFHKIVSELIDGHKRETAKLWDDIFSLHDTTNKLQAQLYDVHNQNCEYENMFKRISHAASFRFPETKMSFVDGEPLPWKSDDGKDSPSSPKE</sequence>
<keyword evidence="9" id="KW-0472">Membrane</keyword>
<evidence type="ECO:0000259" key="11">
    <source>
        <dbReference type="Pfam" id="PF17917"/>
    </source>
</evidence>
<proteinExistence type="predicted"/>
<keyword evidence="6" id="KW-0378">Hydrolase</keyword>
<keyword evidence="9" id="KW-1133">Transmembrane helix</keyword>
<dbReference type="SUPFAM" id="SSF56672">
    <property type="entry name" value="DNA/RNA polymerases"/>
    <property type="match status" value="1"/>
</dbReference>
<keyword evidence="4" id="KW-0540">Nuclease</keyword>
<evidence type="ECO:0000256" key="8">
    <source>
        <dbReference type="SAM" id="MobiDB-lite"/>
    </source>
</evidence>
<dbReference type="Proteomes" id="UP001231189">
    <property type="component" value="Unassembled WGS sequence"/>
</dbReference>
<dbReference type="PANTHER" id="PTHR34072:SF57">
    <property type="entry name" value="RNA-DIRECTED DNA POLYMERASE"/>
    <property type="match status" value="1"/>
</dbReference>
<keyword evidence="5" id="KW-0255">Endonuclease</keyword>
<feature type="domain" description="Reverse transcriptase/retrotransposon-derived protein RNase H-like" evidence="12">
    <location>
        <begin position="699"/>
        <end position="757"/>
    </location>
</feature>
<dbReference type="InterPro" id="IPR043502">
    <property type="entry name" value="DNA/RNA_pol_sf"/>
</dbReference>
<dbReference type="SUPFAM" id="SSF50630">
    <property type="entry name" value="Acid proteases"/>
    <property type="match status" value="1"/>
</dbReference>
<evidence type="ECO:0000256" key="1">
    <source>
        <dbReference type="ARBA" id="ARBA00012493"/>
    </source>
</evidence>
<dbReference type="AlphaFoldDB" id="A0AAD8RQZ9"/>
<gene>
    <name evidence="13" type="ORF">QYE76_003557</name>
</gene>
<dbReference type="InterPro" id="IPR000477">
    <property type="entry name" value="RT_dom"/>
</dbReference>
<keyword evidence="2" id="KW-0808">Transferase</keyword>
<feature type="region of interest" description="Disordered" evidence="8">
    <location>
        <begin position="995"/>
        <end position="1016"/>
    </location>
</feature>
<accession>A0AAD8RQZ9</accession>
<keyword evidence="9" id="KW-0812">Transmembrane</keyword>
<dbReference type="Pfam" id="PF00078">
    <property type="entry name" value="RVT_1"/>
    <property type="match status" value="1"/>
</dbReference>
<dbReference type="CDD" id="cd09274">
    <property type="entry name" value="RNase_HI_RT_Ty3"/>
    <property type="match status" value="1"/>
</dbReference>
<feature type="transmembrane region" description="Helical" evidence="9">
    <location>
        <begin position="94"/>
        <end position="120"/>
    </location>
</feature>
<dbReference type="Gene3D" id="3.30.70.270">
    <property type="match status" value="2"/>
</dbReference>